<keyword evidence="4 5" id="KW-0472">Membrane</keyword>
<gene>
    <name evidence="7" type="ORF">GSUB_02650</name>
</gene>
<evidence type="ECO:0000313" key="7">
    <source>
        <dbReference type="EMBL" id="AJF05688.1"/>
    </source>
</evidence>
<name>A0A0B5FEF4_9BACT</name>
<dbReference type="PANTHER" id="PTHR21016">
    <property type="entry name" value="BETA-AMYLOID BINDING PROTEIN-RELATED"/>
    <property type="match status" value="1"/>
</dbReference>
<dbReference type="EMBL" id="CP010311">
    <property type="protein sequence ID" value="AJF05688.1"/>
    <property type="molecule type" value="Genomic_DNA"/>
</dbReference>
<dbReference type="RefSeq" id="WP_040199070.1">
    <property type="nucleotide sequence ID" value="NZ_CP010311.1"/>
</dbReference>
<dbReference type="STRING" id="483547.GSUB_02650"/>
<feature type="domain" description="TM2" evidence="6">
    <location>
        <begin position="71"/>
        <end position="118"/>
    </location>
</feature>
<dbReference type="Pfam" id="PF05154">
    <property type="entry name" value="TM2"/>
    <property type="match status" value="2"/>
</dbReference>
<proteinExistence type="predicted"/>
<protein>
    <submittedName>
        <fullName evidence="7">Membrane protein</fullName>
    </submittedName>
</protein>
<dbReference type="PANTHER" id="PTHR21016:SF25">
    <property type="entry name" value="TM2 DOMAIN-CONTAINING PROTEIN DDB_G0277895-RELATED"/>
    <property type="match status" value="1"/>
</dbReference>
<keyword evidence="3 5" id="KW-1133">Transmembrane helix</keyword>
<feature type="domain" description="TM2" evidence="6">
    <location>
        <begin position="6"/>
        <end position="53"/>
    </location>
</feature>
<dbReference type="Proteomes" id="UP000035036">
    <property type="component" value="Chromosome"/>
</dbReference>
<dbReference type="InterPro" id="IPR050932">
    <property type="entry name" value="TM2D1-3-like"/>
</dbReference>
<evidence type="ECO:0000313" key="8">
    <source>
        <dbReference type="Proteomes" id="UP000035036"/>
    </source>
</evidence>
<evidence type="ECO:0000259" key="6">
    <source>
        <dbReference type="Pfam" id="PF05154"/>
    </source>
</evidence>
<dbReference type="HOGENOM" id="CLU_125979_0_0_7"/>
<evidence type="ECO:0000256" key="3">
    <source>
        <dbReference type="ARBA" id="ARBA00022989"/>
    </source>
</evidence>
<dbReference type="OrthoDB" id="2004788at2"/>
<dbReference type="AlphaFoldDB" id="A0A0B5FEF4"/>
<evidence type="ECO:0000256" key="1">
    <source>
        <dbReference type="ARBA" id="ARBA00004141"/>
    </source>
</evidence>
<feature type="transmembrane region" description="Helical" evidence="5">
    <location>
        <begin position="99"/>
        <end position="120"/>
    </location>
</feature>
<feature type="transmembrane region" description="Helical" evidence="5">
    <location>
        <begin position="75"/>
        <end position="93"/>
    </location>
</feature>
<keyword evidence="2 5" id="KW-0812">Transmembrane</keyword>
<dbReference type="InterPro" id="IPR007829">
    <property type="entry name" value="TM2"/>
</dbReference>
<evidence type="ECO:0000256" key="5">
    <source>
        <dbReference type="SAM" id="Phobius"/>
    </source>
</evidence>
<feature type="transmembrane region" description="Helical" evidence="5">
    <location>
        <begin position="10"/>
        <end position="28"/>
    </location>
</feature>
<organism evidence="7 8">
    <name type="scientific">Geoalkalibacter subterraneus</name>
    <dbReference type="NCBI Taxonomy" id="483547"/>
    <lineage>
        <taxon>Bacteria</taxon>
        <taxon>Pseudomonadati</taxon>
        <taxon>Thermodesulfobacteriota</taxon>
        <taxon>Desulfuromonadia</taxon>
        <taxon>Desulfuromonadales</taxon>
        <taxon>Geoalkalibacteraceae</taxon>
        <taxon>Geoalkalibacter</taxon>
    </lineage>
</organism>
<dbReference type="GO" id="GO:0016020">
    <property type="term" value="C:membrane"/>
    <property type="evidence" value="ECO:0007669"/>
    <property type="project" value="UniProtKB-SubCell"/>
</dbReference>
<evidence type="ECO:0000256" key="4">
    <source>
        <dbReference type="ARBA" id="ARBA00023136"/>
    </source>
</evidence>
<sequence>MNTLNTHSKLIGYILWIFGFMGAHRFYYGRPISATIYFFTLGLFFIGWIIDLFLIPSMDRSADLRFTPGARDYNIAWVLLTFVGVFGVHRFYLGKWLTGLIYLLTGGLFLVGIIYDYWTLNAQVSEVNSRLGGVNGVVS</sequence>
<reference evidence="7 8" key="1">
    <citation type="journal article" date="2015" name="Genome Announc.">
        <title>Genomes of Geoalkalibacter ferrihydriticus Z-0531T and Geoalkalibacter subterraneus Red1T, Two Haloalkaliphilic Metal-Reducing Deltaproteobacteria.</title>
        <authorList>
            <person name="Badalamenti J.P."/>
            <person name="Krajmalnik-Brown R."/>
            <person name="Torres C.I."/>
            <person name="Bond D.R."/>
        </authorList>
    </citation>
    <scope>NUCLEOTIDE SEQUENCE [LARGE SCALE GENOMIC DNA]</scope>
    <source>
        <strain evidence="7 8">Red1</strain>
    </source>
</reference>
<feature type="transmembrane region" description="Helical" evidence="5">
    <location>
        <begin position="34"/>
        <end position="54"/>
    </location>
</feature>
<keyword evidence="8" id="KW-1185">Reference proteome</keyword>
<accession>A0A0B5FEF4</accession>
<comment type="subcellular location">
    <subcellularLocation>
        <location evidence="1">Membrane</location>
        <topology evidence="1">Multi-pass membrane protein</topology>
    </subcellularLocation>
</comment>
<dbReference type="KEGG" id="gsb:GSUB_02650"/>
<evidence type="ECO:0000256" key="2">
    <source>
        <dbReference type="ARBA" id="ARBA00022692"/>
    </source>
</evidence>